<dbReference type="Pfam" id="PF07196">
    <property type="entry name" value="Flagellin_IN"/>
    <property type="match status" value="1"/>
</dbReference>
<feature type="domain" description="Flagellin N-terminal" evidence="4">
    <location>
        <begin position="4"/>
        <end position="142"/>
    </location>
</feature>
<proteinExistence type="inferred from homology"/>
<comment type="function">
    <text evidence="3">Flagellin is the subunit protein which polymerizes to form the filaments of bacterial flagella.</text>
</comment>
<dbReference type="EMBL" id="JAJKFW010000063">
    <property type="protein sequence ID" value="MCC9645044.1"/>
    <property type="molecule type" value="Genomic_DNA"/>
</dbReference>
<reference evidence="6" key="1">
    <citation type="submission" date="2021-11" db="EMBL/GenBank/DDBJ databases">
        <title>Genome sequence.</title>
        <authorList>
            <person name="Sun Q."/>
        </authorList>
    </citation>
    <scope>NUCLEOTIDE SEQUENCE</scope>
    <source>
        <strain evidence="6">JC740</strain>
    </source>
</reference>
<accession>A0ABS8NN79</accession>
<dbReference type="Pfam" id="PF00669">
    <property type="entry name" value="Flagellin_N"/>
    <property type="match status" value="1"/>
</dbReference>
<feature type="domain" description="Flagellin C-terminal" evidence="5">
    <location>
        <begin position="601"/>
        <end position="686"/>
    </location>
</feature>
<dbReference type="PRINTS" id="PR00207">
    <property type="entry name" value="FLAGELLIN"/>
</dbReference>
<dbReference type="InterPro" id="IPR010810">
    <property type="entry name" value="Flagellin_hook_IN_motif"/>
</dbReference>
<keyword evidence="7" id="KW-1185">Reference proteome</keyword>
<keyword evidence="2 3" id="KW-0975">Bacterial flagellum</keyword>
<evidence type="ECO:0000256" key="1">
    <source>
        <dbReference type="ARBA" id="ARBA00005709"/>
    </source>
</evidence>
<evidence type="ECO:0000259" key="4">
    <source>
        <dbReference type="Pfam" id="PF00669"/>
    </source>
</evidence>
<dbReference type="SUPFAM" id="SSF64518">
    <property type="entry name" value="Phase 1 flagellin"/>
    <property type="match status" value="1"/>
</dbReference>
<evidence type="ECO:0000256" key="3">
    <source>
        <dbReference type="RuleBase" id="RU362073"/>
    </source>
</evidence>
<keyword evidence="6" id="KW-0282">Flagellum</keyword>
<comment type="similarity">
    <text evidence="1 3">Belongs to the bacterial flagellin family.</text>
</comment>
<dbReference type="InterPro" id="IPR001492">
    <property type="entry name" value="Flagellin"/>
</dbReference>
<evidence type="ECO:0000259" key="5">
    <source>
        <dbReference type="Pfam" id="PF00700"/>
    </source>
</evidence>
<dbReference type="Pfam" id="PF00700">
    <property type="entry name" value="Flagellin_C"/>
    <property type="match status" value="1"/>
</dbReference>
<protein>
    <recommendedName>
        <fullName evidence="3">Flagellin</fullName>
    </recommendedName>
</protein>
<gene>
    <name evidence="6" type="ORF">LOC71_22430</name>
</gene>
<dbReference type="PANTHER" id="PTHR42792">
    <property type="entry name" value="FLAGELLIN"/>
    <property type="match status" value="1"/>
</dbReference>
<keyword evidence="3" id="KW-0964">Secreted</keyword>
<dbReference type="Proteomes" id="UP001430306">
    <property type="component" value="Unassembled WGS sequence"/>
</dbReference>
<organism evidence="6 7">
    <name type="scientific">Rhodopirellula halodulae</name>
    <dbReference type="NCBI Taxonomy" id="2894198"/>
    <lineage>
        <taxon>Bacteria</taxon>
        <taxon>Pseudomonadati</taxon>
        <taxon>Planctomycetota</taxon>
        <taxon>Planctomycetia</taxon>
        <taxon>Pirellulales</taxon>
        <taxon>Pirellulaceae</taxon>
        <taxon>Rhodopirellula</taxon>
    </lineage>
</organism>
<name>A0ABS8NN79_9BACT</name>
<comment type="subcellular location">
    <subcellularLocation>
        <location evidence="3">Secreted</location>
    </subcellularLocation>
    <subcellularLocation>
        <location evidence="3">Bacterial flagellum</location>
    </subcellularLocation>
</comment>
<dbReference type="RefSeq" id="WP_230276699.1">
    <property type="nucleotide sequence ID" value="NZ_JAJKFW010000063.1"/>
</dbReference>
<comment type="caution">
    <text evidence="6">The sequence shown here is derived from an EMBL/GenBank/DDBJ whole genome shotgun (WGS) entry which is preliminary data.</text>
</comment>
<keyword evidence="6" id="KW-0969">Cilium</keyword>
<evidence type="ECO:0000313" key="6">
    <source>
        <dbReference type="EMBL" id="MCC9645044.1"/>
    </source>
</evidence>
<evidence type="ECO:0000313" key="7">
    <source>
        <dbReference type="Proteomes" id="UP001430306"/>
    </source>
</evidence>
<sequence>MTRINTNVSSMVAQNRLRSSNNDLQTSLTRLSTGLRINSASDDSAGIIARDTLRSEITGLTKSISNTQRASQIISTADAALGEVGNLLSEVRGLIVESANSGALSPEELDANQLQIDSSLEAINRISQTTTFQGRKLLDGSQEFTSTLSNIESVTDSNIQQANLGRTSRLDVEVVVKNAAEQAQITIDDAAFTAKDNAFVAGGLFHFASQQIRGEDLWIKGQDYTSIEVIDTPTVSNTGTADYDPDTQVLTITGNFSGTGLAGTVAADATGTTIDAAISAIDGFTVERFGLPSGPSVPTAAEVELEEAQIIAGVIASANIAGEAYNNVMIEFDTGSTPGANYDTNSKTLTVTIDDSSTTTGEQVVTLIENATVDGEAPAEALFSAIESPNIEYNPDRIIVPRSTGLTGGEVLQDDLVFQLSGTNGAETFSFSANTSKDQIAEAVNLVSDTTGITAENTSDGLVFRSIDYGSDAVISLDVIDEGGSGTFESNLQKRRDVGSDVVATVNGIEANASGNELSINTAALDLSLTVSEGSSTNFNFTITGGGINFQLGSRVLGAQQANLSLSSVSTGQLGGSAGRLYELGTGQAKSLRNDVNGAAKVIDQVIAQVANERGRLGAFQATTLESNLSALNETKANLQEAESSISDASFADESARLTRAQILVQSGTNVLSLANQNPRNVLQLLQ</sequence>
<keyword evidence="6" id="KW-0966">Cell projection</keyword>
<dbReference type="InterPro" id="IPR046358">
    <property type="entry name" value="Flagellin_C"/>
</dbReference>
<dbReference type="InterPro" id="IPR001029">
    <property type="entry name" value="Flagellin_N"/>
</dbReference>
<evidence type="ECO:0000256" key="2">
    <source>
        <dbReference type="ARBA" id="ARBA00023143"/>
    </source>
</evidence>
<dbReference type="Gene3D" id="1.20.1330.10">
    <property type="entry name" value="f41 fragment of flagellin, N-terminal domain"/>
    <property type="match status" value="2"/>
</dbReference>
<dbReference type="PANTHER" id="PTHR42792:SF2">
    <property type="entry name" value="FLAGELLIN"/>
    <property type="match status" value="1"/>
</dbReference>